<dbReference type="Proteomes" id="UP000034927">
    <property type="component" value="Unassembled WGS sequence"/>
</dbReference>
<proteinExistence type="predicted"/>
<evidence type="ECO:0000313" key="3">
    <source>
        <dbReference type="Proteomes" id="UP000034927"/>
    </source>
</evidence>
<evidence type="ECO:0000256" key="1">
    <source>
        <dbReference type="SAM" id="MobiDB-lite"/>
    </source>
</evidence>
<dbReference type="AlphaFoldDB" id="A0A0G0ART1"/>
<accession>A0A0G0ART1</accession>
<evidence type="ECO:0000313" key="2">
    <source>
        <dbReference type="EMBL" id="KKP59594.1"/>
    </source>
</evidence>
<reference evidence="2 3" key="1">
    <citation type="journal article" date="2015" name="Nature">
        <title>rRNA introns, odd ribosomes, and small enigmatic genomes across a large radiation of phyla.</title>
        <authorList>
            <person name="Brown C.T."/>
            <person name="Hug L.A."/>
            <person name="Thomas B.C."/>
            <person name="Sharon I."/>
            <person name="Castelle C.J."/>
            <person name="Singh A."/>
            <person name="Wilkins M.J."/>
            <person name="Williams K.H."/>
            <person name="Banfield J.F."/>
        </authorList>
    </citation>
    <scope>NUCLEOTIDE SEQUENCE [LARGE SCALE GENOMIC DNA]</scope>
</reference>
<protein>
    <submittedName>
        <fullName evidence="2">Uncharacterized protein</fullName>
    </submittedName>
</protein>
<sequence length="47" mass="5090">MDGGIHVLDDRTSHRVVATAHGLGWGLGDPGLHRDAGHRVRVGRQRP</sequence>
<feature type="region of interest" description="Disordered" evidence="1">
    <location>
        <begin position="27"/>
        <end position="47"/>
    </location>
</feature>
<comment type="caution">
    <text evidence="2">The sequence shown here is derived from an EMBL/GenBank/DDBJ whole genome shotgun (WGS) entry which is preliminary data.</text>
</comment>
<gene>
    <name evidence="2" type="ORF">UR53_C0001G0094</name>
</gene>
<dbReference type="EMBL" id="LBPO01000001">
    <property type="protein sequence ID" value="KKP59594.1"/>
    <property type="molecule type" value="Genomic_DNA"/>
</dbReference>
<name>A0A0G0ART1_9BACT</name>
<organism evidence="2 3">
    <name type="scientific">Candidatus Magasanikbacteria bacterium GW2011_GWC2_34_16</name>
    <dbReference type="NCBI Taxonomy" id="1619045"/>
    <lineage>
        <taxon>Bacteria</taxon>
        <taxon>Candidatus Magasanikiibacteriota</taxon>
    </lineage>
</organism>